<name>A0A9Q1K6M9_9CARY</name>
<comment type="caution">
    <text evidence="2">The sequence shown here is derived from an EMBL/GenBank/DDBJ whole genome shotgun (WGS) entry which is preliminary data.</text>
</comment>
<dbReference type="AlphaFoldDB" id="A0A9Q1K6M9"/>
<evidence type="ECO:0000313" key="3">
    <source>
        <dbReference type="Proteomes" id="UP001153076"/>
    </source>
</evidence>
<sequence length="194" mass="20660">MIISFDDGPTPTPTPYTPPPSGRFSKWNHSSLGAITHSYEGSNQQSSHGHKNSLTIVTVIGIVLATSLLLLSSSNWPCFSSPVRALFLGFGMRSKQTQNPPIMELNDSICTVSVWSYLGKALSYSFCSDGPANMQALKGELKMNQASLSGDSLLPPVSDCVIQNADSVAVAVSVAVSRERDDTLVAERIAVVTA</sequence>
<evidence type="ECO:0000256" key="1">
    <source>
        <dbReference type="SAM" id="MobiDB-lite"/>
    </source>
</evidence>
<dbReference type="Proteomes" id="UP001153076">
    <property type="component" value="Unassembled WGS sequence"/>
</dbReference>
<feature type="compositionally biased region" description="Pro residues" evidence="1">
    <location>
        <begin position="10"/>
        <end position="21"/>
    </location>
</feature>
<organism evidence="2 3">
    <name type="scientific">Carnegiea gigantea</name>
    <dbReference type="NCBI Taxonomy" id="171969"/>
    <lineage>
        <taxon>Eukaryota</taxon>
        <taxon>Viridiplantae</taxon>
        <taxon>Streptophyta</taxon>
        <taxon>Embryophyta</taxon>
        <taxon>Tracheophyta</taxon>
        <taxon>Spermatophyta</taxon>
        <taxon>Magnoliopsida</taxon>
        <taxon>eudicotyledons</taxon>
        <taxon>Gunneridae</taxon>
        <taxon>Pentapetalae</taxon>
        <taxon>Caryophyllales</taxon>
        <taxon>Cactineae</taxon>
        <taxon>Cactaceae</taxon>
        <taxon>Cactoideae</taxon>
        <taxon>Echinocereeae</taxon>
        <taxon>Carnegiea</taxon>
    </lineage>
</organism>
<proteinExistence type="predicted"/>
<dbReference type="EMBL" id="JAKOGI010000259">
    <property type="protein sequence ID" value="KAJ8438311.1"/>
    <property type="molecule type" value="Genomic_DNA"/>
</dbReference>
<evidence type="ECO:0000313" key="2">
    <source>
        <dbReference type="EMBL" id="KAJ8438311.1"/>
    </source>
</evidence>
<accession>A0A9Q1K6M9</accession>
<feature type="region of interest" description="Disordered" evidence="1">
    <location>
        <begin position="1"/>
        <end position="22"/>
    </location>
</feature>
<gene>
    <name evidence="2" type="ORF">Cgig2_018791</name>
</gene>
<protein>
    <submittedName>
        <fullName evidence="2">Uncharacterized protein</fullName>
    </submittedName>
</protein>
<reference evidence="2" key="1">
    <citation type="submission" date="2022-04" db="EMBL/GenBank/DDBJ databases">
        <title>Carnegiea gigantea Genome sequencing and assembly v2.</title>
        <authorList>
            <person name="Copetti D."/>
            <person name="Sanderson M.J."/>
            <person name="Burquez A."/>
            <person name="Wojciechowski M.F."/>
        </authorList>
    </citation>
    <scope>NUCLEOTIDE SEQUENCE</scope>
    <source>
        <strain evidence="2">SGP5-SGP5p</strain>
        <tissue evidence="2">Aerial part</tissue>
    </source>
</reference>
<keyword evidence="3" id="KW-1185">Reference proteome</keyword>